<feature type="region of interest" description="Disordered" evidence="13">
    <location>
        <begin position="239"/>
        <end position="426"/>
    </location>
</feature>
<evidence type="ECO:0000256" key="2">
    <source>
        <dbReference type="ARBA" id="ARBA00022491"/>
    </source>
</evidence>
<name>A0A0D7BP53_9AGAR</name>
<gene>
    <name evidence="15" type="ORF">CYLTODRAFT_389492</name>
</gene>
<dbReference type="PROSITE" id="PS50157">
    <property type="entry name" value="ZINC_FINGER_C2H2_2"/>
    <property type="match status" value="2"/>
</dbReference>
<dbReference type="Pfam" id="PF00096">
    <property type="entry name" value="zf-C2H2"/>
    <property type="match status" value="2"/>
</dbReference>
<evidence type="ECO:0000256" key="4">
    <source>
        <dbReference type="ARBA" id="ARBA00022737"/>
    </source>
</evidence>
<evidence type="ECO:0000256" key="12">
    <source>
        <dbReference type="PROSITE-ProRule" id="PRU00042"/>
    </source>
</evidence>
<dbReference type="PROSITE" id="PS00028">
    <property type="entry name" value="ZINC_FINGER_C2H2_1"/>
    <property type="match status" value="2"/>
</dbReference>
<dbReference type="FunFam" id="3.30.160.60:FF:000125">
    <property type="entry name" value="Putative zinc finger protein 143"/>
    <property type="match status" value="1"/>
</dbReference>
<keyword evidence="6" id="KW-0862">Zinc</keyword>
<evidence type="ECO:0000256" key="6">
    <source>
        <dbReference type="ARBA" id="ARBA00022833"/>
    </source>
</evidence>
<keyword evidence="10" id="KW-0539">Nucleus</keyword>
<evidence type="ECO:0000256" key="7">
    <source>
        <dbReference type="ARBA" id="ARBA00023015"/>
    </source>
</evidence>
<evidence type="ECO:0000256" key="9">
    <source>
        <dbReference type="ARBA" id="ARBA00023163"/>
    </source>
</evidence>
<sequence length="443" mass="48954">MQDKPVPRPYKCPYPLCGRAFSRLEHQTRHIRTHTGEKPFVCTFAGCEKRFSRSDELTRHSRIHNNNHSTPAAHTAPVPAKVHDDADQQEGRIKKKARSLANSDDEDYTRPTAFDASHPKRATPFTMLSSVAMDELYALEREEALRRAEYEARHADALRRAEYQSRAVDYSGGSYSRDYSYRMSKSATTSPTREMNAPTGYFGISNAREDLDLPDAKVRRRLSGPAWQMTPYMHTAGNASASHSAVSLHHERHHPYHRPHSRPHSPSPGSSDSDGPAVHYHSSSLRSSANHTPSTSPFLGPLRGLNLHSADHSRAPSPTLVLPPPHSAAQSRSSSPPHHPHHHQHHHQHLAHSVRMAFGMTPIHPSSHGQYSTGSSTHPSTPSTPDSSTSNLLTPITLAPLKISTSEDPKLHGENADAHEPTKGEELPGFSLFEAAVRDGGAW</sequence>
<evidence type="ECO:0000256" key="3">
    <source>
        <dbReference type="ARBA" id="ARBA00022723"/>
    </source>
</evidence>
<keyword evidence="7" id="KW-0805">Transcription regulation</keyword>
<evidence type="ECO:0000256" key="13">
    <source>
        <dbReference type="SAM" id="MobiDB-lite"/>
    </source>
</evidence>
<evidence type="ECO:0000256" key="11">
    <source>
        <dbReference type="ARBA" id="ARBA00038023"/>
    </source>
</evidence>
<feature type="compositionally biased region" description="Basic residues" evidence="13">
    <location>
        <begin position="250"/>
        <end position="263"/>
    </location>
</feature>
<keyword evidence="16" id="KW-1185">Reference proteome</keyword>
<dbReference type="AlphaFoldDB" id="A0A0D7BP53"/>
<dbReference type="FunFam" id="3.30.160.60:FF:000152">
    <property type="entry name" value="DNA-binding protein creA"/>
    <property type="match status" value="1"/>
</dbReference>
<reference evidence="15 16" key="1">
    <citation type="journal article" date="2015" name="Fungal Genet. Biol.">
        <title>Evolution of novel wood decay mechanisms in Agaricales revealed by the genome sequences of Fistulina hepatica and Cylindrobasidium torrendii.</title>
        <authorList>
            <person name="Floudas D."/>
            <person name="Held B.W."/>
            <person name="Riley R."/>
            <person name="Nagy L.G."/>
            <person name="Koehler G."/>
            <person name="Ransdell A.S."/>
            <person name="Younus H."/>
            <person name="Chow J."/>
            <person name="Chiniquy J."/>
            <person name="Lipzen A."/>
            <person name="Tritt A."/>
            <person name="Sun H."/>
            <person name="Haridas S."/>
            <person name="LaButti K."/>
            <person name="Ohm R.A."/>
            <person name="Kues U."/>
            <person name="Blanchette R.A."/>
            <person name="Grigoriev I.V."/>
            <person name="Minto R.E."/>
            <person name="Hibbett D.S."/>
        </authorList>
    </citation>
    <scope>NUCLEOTIDE SEQUENCE [LARGE SCALE GENOMIC DNA]</scope>
    <source>
        <strain evidence="15 16">FP15055 ss-10</strain>
    </source>
</reference>
<dbReference type="GO" id="GO:0000978">
    <property type="term" value="F:RNA polymerase II cis-regulatory region sequence-specific DNA binding"/>
    <property type="evidence" value="ECO:0007669"/>
    <property type="project" value="TreeGrafter"/>
</dbReference>
<evidence type="ECO:0000259" key="14">
    <source>
        <dbReference type="PROSITE" id="PS50157"/>
    </source>
</evidence>
<keyword evidence="2" id="KW-0678">Repressor</keyword>
<feature type="compositionally biased region" description="Low complexity" evidence="13">
    <location>
        <begin position="372"/>
        <end position="390"/>
    </location>
</feature>
<dbReference type="PANTHER" id="PTHR47428">
    <property type="entry name" value="REGULATORY PROTEIN MIG1-RELATED"/>
    <property type="match status" value="1"/>
</dbReference>
<feature type="compositionally biased region" description="Polar residues" evidence="13">
    <location>
        <begin position="281"/>
        <end position="297"/>
    </location>
</feature>
<dbReference type="SUPFAM" id="SSF57667">
    <property type="entry name" value="beta-beta-alpha zinc fingers"/>
    <property type="match status" value="1"/>
</dbReference>
<dbReference type="SMART" id="SM00355">
    <property type="entry name" value="ZnF_C2H2"/>
    <property type="match status" value="2"/>
</dbReference>
<protein>
    <recommendedName>
        <fullName evidence="14">C2H2-type domain-containing protein</fullName>
    </recommendedName>
</protein>
<dbReference type="InterPro" id="IPR013087">
    <property type="entry name" value="Znf_C2H2_type"/>
</dbReference>
<evidence type="ECO:0000313" key="15">
    <source>
        <dbReference type="EMBL" id="KIY71995.1"/>
    </source>
</evidence>
<dbReference type="Proteomes" id="UP000054007">
    <property type="component" value="Unassembled WGS sequence"/>
</dbReference>
<dbReference type="GO" id="GO:0008270">
    <property type="term" value="F:zinc ion binding"/>
    <property type="evidence" value="ECO:0007669"/>
    <property type="project" value="UniProtKB-KW"/>
</dbReference>
<feature type="compositionally biased region" description="Low complexity" evidence="13">
    <location>
        <begin position="327"/>
        <end position="336"/>
    </location>
</feature>
<dbReference type="STRING" id="1314674.A0A0D7BP53"/>
<organism evidence="15 16">
    <name type="scientific">Cylindrobasidium torrendii FP15055 ss-10</name>
    <dbReference type="NCBI Taxonomy" id="1314674"/>
    <lineage>
        <taxon>Eukaryota</taxon>
        <taxon>Fungi</taxon>
        <taxon>Dikarya</taxon>
        <taxon>Basidiomycota</taxon>
        <taxon>Agaricomycotina</taxon>
        <taxon>Agaricomycetes</taxon>
        <taxon>Agaricomycetidae</taxon>
        <taxon>Agaricales</taxon>
        <taxon>Marasmiineae</taxon>
        <taxon>Physalacriaceae</taxon>
        <taxon>Cylindrobasidium</taxon>
    </lineage>
</organism>
<dbReference type="InterPro" id="IPR051007">
    <property type="entry name" value="creA/MIG_C2H2-ZnF"/>
</dbReference>
<dbReference type="GO" id="GO:0000981">
    <property type="term" value="F:DNA-binding transcription factor activity, RNA polymerase II-specific"/>
    <property type="evidence" value="ECO:0007669"/>
    <property type="project" value="UniProtKB-ARBA"/>
</dbReference>
<dbReference type="GO" id="GO:0005737">
    <property type="term" value="C:cytoplasm"/>
    <property type="evidence" value="ECO:0007669"/>
    <property type="project" value="TreeGrafter"/>
</dbReference>
<evidence type="ECO:0000313" key="16">
    <source>
        <dbReference type="Proteomes" id="UP000054007"/>
    </source>
</evidence>
<keyword evidence="8" id="KW-0238">DNA-binding</keyword>
<comment type="subcellular location">
    <subcellularLocation>
        <location evidence="1">Nucleus</location>
    </subcellularLocation>
</comment>
<feature type="domain" description="C2H2-type" evidence="14">
    <location>
        <begin position="10"/>
        <end position="39"/>
    </location>
</feature>
<feature type="compositionally biased region" description="Basic residues" evidence="13">
    <location>
        <begin position="338"/>
        <end position="352"/>
    </location>
</feature>
<evidence type="ECO:0000256" key="5">
    <source>
        <dbReference type="ARBA" id="ARBA00022771"/>
    </source>
</evidence>
<proteinExistence type="inferred from homology"/>
<feature type="domain" description="C2H2-type" evidence="14">
    <location>
        <begin position="40"/>
        <end position="69"/>
    </location>
</feature>
<dbReference type="GO" id="GO:0000433">
    <property type="term" value="P:carbon catabolite repression of transcription from RNA polymerase II promoter by glucose"/>
    <property type="evidence" value="ECO:0007669"/>
    <property type="project" value="TreeGrafter"/>
</dbReference>
<accession>A0A0D7BP53</accession>
<dbReference type="EMBL" id="KN880448">
    <property type="protein sequence ID" value="KIY71995.1"/>
    <property type="molecule type" value="Genomic_DNA"/>
</dbReference>
<feature type="region of interest" description="Disordered" evidence="13">
    <location>
        <begin position="63"/>
        <end position="117"/>
    </location>
</feature>
<feature type="compositionally biased region" description="Basic and acidic residues" evidence="13">
    <location>
        <begin position="405"/>
        <end position="426"/>
    </location>
</feature>
<dbReference type="InterPro" id="IPR036236">
    <property type="entry name" value="Znf_C2H2_sf"/>
</dbReference>
<dbReference type="GO" id="GO:0005634">
    <property type="term" value="C:nucleus"/>
    <property type="evidence" value="ECO:0007669"/>
    <property type="project" value="UniProtKB-SubCell"/>
</dbReference>
<dbReference type="OrthoDB" id="654211at2759"/>
<evidence type="ECO:0000256" key="10">
    <source>
        <dbReference type="ARBA" id="ARBA00023242"/>
    </source>
</evidence>
<keyword evidence="9" id="KW-0804">Transcription</keyword>
<keyword evidence="5 12" id="KW-0863">Zinc-finger</keyword>
<dbReference type="Gene3D" id="3.30.160.60">
    <property type="entry name" value="Classic Zinc Finger"/>
    <property type="match status" value="2"/>
</dbReference>
<dbReference type="PANTHER" id="PTHR47428:SF2">
    <property type="entry name" value="ZINC FINGER PROTEIN RSV1"/>
    <property type="match status" value="1"/>
</dbReference>
<feature type="compositionally biased region" description="Basic and acidic residues" evidence="13">
    <location>
        <begin position="81"/>
        <end position="92"/>
    </location>
</feature>
<keyword evidence="4" id="KW-0677">Repeat</keyword>
<keyword evidence="3" id="KW-0479">Metal-binding</keyword>
<evidence type="ECO:0000256" key="1">
    <source>
        <dbReference type="ARBA" id="ARBA00004123"/>
    </source>
</evidence>
<evidence type="ECO:0000256" key="8">
    <source>
        <dbReference type="ARBA" id="ARBA00023125"/>
    </source>
</evidence>
<comment type="similarity">
    <text evidence="11">Belongs to the creA/MIG C2H2-type zinc-finger protein family.</text>
</comment>